<feature type="chain" id="PRO_5021909680" description="Exo-alpha-sialidase" evidence="1">
    <location>
        <begin position="31"/>
        <end position="555"/>
    </location>
</feature>
<organism evidence="2 3">
    <name type="scientific">Denitrobaculum tricleocarpae</name>
    <dbReference type="NCBI Taxonomy" id="2591009"/>
    <lineage>
        <taxon>Bacteria</taxon>
        <taxon>Pseudomonadati</taxon>
        <taxon>Pseudomonadota</taxon>
        <taxon>Alphaproteobacteria</taxon>
        <taxon>Rhodospirillales</taxon>
        <taxon>Rhodospirillaceae</taxon>
        <taxon>Denitrobaculum</taxon>
    </lineage>
</organism>
<name>A0A545TF88_9PROT</name>
<evidence type="ECO:0008006" key="4">
    <source>
        <dbReference type="Google" id="ProtNLM"/>
    </source>
</evidence>
<keyword evidence="3" id="KW-1185">Reference proteome</keyword>
<dbReference type="AlphaFoldDB" id="A0A545TF88"/>
<dbReference type="Proteomes" id="UP000315252">
    <property type="component" value="Unassembled WGS sequence"/>
</dbReference>
<feature type="signal peptide" evidence="1">
    <location>
        <begin position="1"/>
        <end position="30"/>
    </location>
</feature>
<keyword evidence="1" id="KW-0732">Signal</keyword>
<protein>
    <recommendedName>
        <fullName evidence="4">Exo-alpha-sialidase</fullName>
    </recommendedName>
</protein>
<dbReference type="SUPFAM" id="SSF110296">
    <property type="entry name" value="Oligoxyloglucan reducing end-specific cellobiohydrolase"/>
    <property type="match status" value="1"/>
</dbReference>
<comment type="caution">
    <text evidence="2">The sequence shown here is derived from an EMBL/GenBank/DDBJ whole genome shotgun (WGS) entry which is preliminary data.</text>
</comment>
<dbReference type="OrthoDB" id="9764804at2"/>
<reference evidence="2 3" key="1">
    <citation type="submission" date="2019-06" db="EMBL/GenBank/DDBJ databases">
        <title>Whole genome sequence for Rhodospirillaceae sp. R148.</title>
        <authorList>
            <person name="Wang G."/>
        </authorList>
    </citation>
    <scope>NUCLEOTIDE SEQUENCE [LARGE SCALE GENOMIC DNA]</scope>
    <source>
        <strain evidence="2 3">R148</strain>
    </source>
</reference>
<gene>
    <name evidence="2" type="ORF">FKG95_23375</name>
</gene>
<evidence type="ECO:0000313" key="3">
    <source>
        <dbReference type="Proteomes" id="UP000315252"/>
    </source>
</evidence>
<evidence type="ECO:0000256" key="1">
    <source>
        <dbReference type="SAM" id="SignalP"/>
    </source>
</evidence>
<sequence length="555" mass="61130">MRKPISRLSLDTRFTGFLAAAILIAGSSFAAGQSLPSSVPELPVLTQTGPWPVISQMAVFRDRLWFTNSVKGVDHNSAEIYSYNPATQETRYERHLWSQDAGTPFVTNGLLYWPSEDPRLSPGWGDFQVTNGEDWATGQITTARMFHVFAMAELKGKLVAATSGWRAGLQVSSDQGRTWRQAYDHPTPDRRVSRIVDLVEVGGVLVGHLRGPEGRKMVRYDGTRVSDLPDWPRDLPMSEVVRHGNEVYGIIRREDGAAVWRSNGARSEAVTETRPGWRPFDLASDGSRLWAISDSASGGQLWRSENGTDWTLAGNLADGEPFDVIASADWVYIGGAGADGQGILWGFQHGTSRSGGSEITPLPELKPKPKMRITDWTAQAQALDEALRDPQSYAAFGRPIRNLAYDAATSSPPKDFFNRLLETPRPAGRMNPFRDVVVEPAGDIGASITLWAMAVSGQGRVPPDMIAAPWTKAENGAAKYFDPQQAAMWAAAELAQKDAETIDALISRLVQPNDPLWLKGDAIGALSILTGQRFGFNLQNWQSWWRQARPDWQKS</sequence>
<dbReference type="EMBL" id="VHSH01000009">
    <property type="protein sequence ID" value="TQV75855.1"/>
    <property type="molecule type" value="Genomic_DNA"/>
</dbReference>
<evidence type="ECO:0000313" key="2">
    <source>
        <dbReference type="EMBL" id="TQV75855.1"/>
    </source>
</evidence>
<proteinExistence type="predicted"/>
<dbReference type="RefSeq" id="WP_142898842.1">
    <property type="nucleotide sequence ID" value="NZ_ML660060.1"/>
</dbReference>
<accession>A0A545TF88</accession>